<sequence length="62" mass="6819">MKGVIIPLIIPDVAVVDTLITGCKLKLPEPPDSTTTDALHQNQVKNHTLLQLSKFDLFLIPN</sequence>
<name>A0ABR9TLY7_9FLAO</name>
<evidence type="ECO:0000313" key="1">
    <source>
        <dbReference type="EMBL" id="MBE8726365.1"/>
    </source>
</evidence>
<organism evidence="1 2">
    <name type="scientific">Flavobacterium hungaricum</name>
    <dbReference type="NCBI Taxonomy" id="2082725"/>
    <lineage>
        <taxon>Bacteria</taxon>
        <taxon>Pseudomonadati</taxon>
        <taxon>Bacteroidota</taxon>
        <taxon>Flavobacteriia</taxon>
        <taxon>Flavobacteriales</taxon>
        <taxon>Flavobacteriaceae</taxon>
        <taxon>Flavobacterium</taxon>
    </lineage>
</organism>
<comment type="caution">
    <text evidence="1">The sequence shown here is derived from an EMBL/GenBank/DDBJ whole genome shotgun (WGS) entry which is preliminary data.</text>
</comment>
<proteinExistence type="predicted"/>
<keyword evidence="2" id="KW-1185">Reference proteome</keyword>
<reference evidence="1 2" key="1">
    <citation type="submission" date="2018-07" db="EMBL/GenBank/DDBJ databases">
        <title>Genome assembly of strain KB82.</title>
        <authorList>
            <person name="Kukolya J."/>
            <person name="Horvath B."/>
            <person name="Nagy I."/>
            <person name="Toth A."/>
        </authorList>
    </citation>
    <scope>NUCLEOTIDE SEQUENCE [LARGE SCALE GENOMIC DNA]</scope>
    <source>
        <strain evidence="1 2">Kb82</strain>
    </source>
</reference>
<gene>
    <name evidence="1" type="ORF">C4F50_15645</name>
</gene>
<accession>A0ABR9TLY7</accession>
<dbReference type="EMBL" id="PRDM01000003">
    <property type="protein sequence ID" value="MBE8726365.1"/>
    <property type="molecule type" value="Genomic_DNA"/>
</dbReference>
<protein>
    <submittedName>
        <fullName evidence="1">Uncharacterized protein</fullName>
    </submittedName>
</protein>
<evidence type="ECO:0000313" key="2">
    <source>
        <dbReference type="Proteomes" id="UP000640614"/>
    </source>
</evidence>
<dbReference type="Proteomes" id="UP000640614">
    <property type="component" value="Unassembled WGS sequence"/>
</dbReference>